<keyword evidence="9" id="KW-1185">Reference proteome</keyword>
<dbReference type="PANTHER" id="PTHR47371:SF3">
    <property type="entry name" value="PHOSPHOGLYCEROL TRANSFERASE I"/>
    <property type="match status" value="1"/>
</dbReference>
<dbReference type="OrthoDB" id="9777768at2"/>
<dbReference type="GO" id="GO:0005886">
    <property type="term" value="C:plasma membrane"/>
    <property type="evidence" value="ECO:0007669"/>
    <property type="project" value="UniProtKB-SubCell"/>
</dbReference>
<dbReference type="CDD" id="cd16015">
    <property type="entry name" value="LTA_synthase"/>
    <property type="match status" value="1"/>
</dbReference>
<dbReference type="RefSeq" id="WP_090705384.1">
    <property type="nucleotide sequence ID" value="NZ_FNHH01000018.1"/>
</dbReference>
<proteinExistence type="predicted"/>
<feature type="transmembrane region" description="Helical" evidence="6">
    <location>
        <begin position="143"/>
        <end position="166"/>
    </location>
</feature>
<dbReference type="Gene3D" id="3.40.720.10">
    <property type="entry name" value="Alkaline Phosphatase, subunit A"/>
    <property type="match status" value="1"/>
</dbReference>
<evidence type="ECO:0000256" key="1">
    <source>
        <dbReference type="ARBA" id="ARBA00004651"/>
    </source>
</evidence>
<keyword evidence="3 6" id="KW-0812">Transmembrane</keyword>
<dbReference type="InterPro" id="IPR050448">
    <property type="entry name" value="OpgB/LTA_synthase_biosynth"/>
</dbReference>
<dbReference type="InterPro" id="IPR000917">
    <property type="entry name" value="Sulfatase_N"/>
</dbReference>
<dbReference type="InterPro" id="IPR017850">
    <property type="entry name" value="Alkaline_phosphatase_core_sf"/>
</dbReference>
<evidence type="ECO:0000256" key="3">
    <source>
        <dbReference type="ARBA" id="ARBA00022692"/>
    </source>
</evidence>
<evidence type="ECO:0000256" key="2">
    <source>
        <dbReference type="ARBA" id="ARBA00022475"/>
    </source>
</evidence>
<feature type="transmembrane region" description="Helical" evidence="6">
    <location>
        <begin position="60"/>
        <end position="87"/>
    </location>
</feature>
<feature type="domain" description="Sulfatase N-terminal" evidence="7">
    <location>
        <begin position="283"/>
        <end position="572"/>
    </location>
</feature>
<reference evidence="9" key="1">
    <citation type="submission" date="2016-10" db="EMBL/GenBank/DDBJ databases">
        <authorList>
            <person name="Varghese N."/>
            <person name="Submissions S."/>
        </authorList>
    </citation>
    <scope>NUCLEOTIDE SEQUENCE [LARGE SCALE GENOMIC DNA]</scope>
    <source>
        <strain evidence="9">DSM 24536</strain>
    </source>
</reference>
<evidence type="ECO:0000256" key="6">
    <source>
        <dbReference type="SAM" id="Phobius"/>
    </source>
</evidence>
<dbReference type="Pfam" id="PF00884">
    <property type="entry name" value="Sulfatase"/>
    <property type="match status" value="1"/>
</dbReference>
<dbReference type="STRING" id="990371.SAMN05421813_11844"/>
<evidence type="ECO:0000256" key="4">
    <source>
        <dbReference type="ARBA" id="ARBA00022989"/>
    </source>
</evidence>
<evidence type="ECO:0000313" key="8">
    <source>
        <dbReference type="EMBL" id="SDM64928.1"/>
    </source>
</evidence>
<name>A0A1G9UYD4_9SPHI</name>
<keyword evidence="5 6" id="KW-0472">Membrane</keyword>
<organism evidence="8 9">
    <name type="scientific">Daejeonella rubra</name>
    <dbReference type="NCBI Taxonomy" id="990371"/>
    <lineage>
        <taxon>Bacteria</taxon>
        <taxon>Pseudomonadati</taxon>
        <taxon>Bacteroidota</taxon>
        <taxon>Sphingobacteriia</taxon>
        <taxon>Sphingobacteriales</taxon>
        <taxon>Sphingobacteriaceae</taxon>
        <taxon>Daejeonella</taxon>
    </lineage>
</organism>
<dbReference type="SUPFAM" id="SSF53649">
    <property type="entry name" value="Alkaline phosphatase-like"/>
    <property type="match status" value="1"/>
</dbReference>
<sequence length="682" mass="78045">MSDIKTPVQHSITSKILAACQSFSGLSIVWLMLILLFSFFENIFNSITHGFQTNFFQIMLWSLLMDLFFWIKWLFYLFFAYSVVFLLSTRLANVIFQTLIVIFFIIHAGLLLYFNTSLVLLGADLYSYSLKDIQQTLGASGSVSFLSVSVFILTIVVIIAAVRFLLPGIRFNRNLAMILPSFALLFSFLGSSVLVPEANLSTDFENSLVLNKSDYFLEASINHFYPPDQEIDIYADSYIGDYADGNTNNIEFEYVDEVNYPFLHQEAAEDVLSPFFEQKNTAPNIVILLVEGLGRAYSNEDAYLGSFTPFLDSLSEKSLYWNNFLSQGGRTFAVLPSILGSLPFAKNGFLELDKIPKHLSLLNLLKFNGYHTSFYYGGDGDFDRMIPFLKYNMVDEIRDEKTFPEGYVKLPPINGFTWGYNDKELFRYFLNTRPVKQASKPILSVILTVSTHNSFLINETEKYSNLFENHLATMKLNESEKKDHRKYKAQYTSILYMDDAIRGFINEYQKRADFANTIFFITGDHRMPEIPMSTKIDRYHVPMIIYSPLLKRTANFASVSSHYDVPPSIIAYLKNSHKLKVPSLSSWIGQGLDTSRSFQNIHSMPFMQSKTDITDFIIGDHHLNGDVLFKLNPGLDEEKVNDDAKKNQILNEFSLFKKRNSIIANGGKIIPDSIFLKYTPQR</sequence>
<feature type="transmembrane region" description="Helical" evidence="6">
    <location>
        <begin position="175"/>
        <end position="195"/>
    </location>
</feature>
<accession>A0A1G9UYD4</accession>
<keyword evidence="4 6" id="KW-1133">Transmembrane helix</keyword>
<feature type="transmembrane region" description="Helical" evidence="6">
    <location>
        <begin position="99"/>
        <end position="123"/>
    </location>
</feature>
<gene>
    <name evidence="8" type="ORF">SAMN05421813_11844</name>
</gene>
<dbReference type="EMBL" id="FNHH01000018">
    <property type="protein sequence ID" value="SDM64928.1"/>
    <property type="molecule type" value="Genomic_DNA"/>
</dbReference>
<feature type="transmembrane region" description="Helical" evidence="6">
    <location>
        <begin position="16"/>
        <end position="40"/>
    </location>
</feature>
<protein>
    <submittedName>
        <fullName evidence="8">Uncharacterized sulfatase</fullName>
    </submittedName>
</protein>
<comment type="subcellular location">
    <subcellularLocation>
        <location evidence="1">Cell membrane</location>
        <topology evidence="1">Multi-pass membrane protein</topology>
    </subcellularLocation>
</comment>
<dbReference type="PANTHER" id="PTHR47371">
    <property type="entry name" value="LIPOTEICHOIC ACID SYNTHASE"/>
    <property type="match status" value="1"/>
</dbReference>
<keyword evidence="2" id="KW-1003">Cell membrane</keyword>
<evidence type="ECO:0000313" key="9">
    <source>
        <dbReference type="Proteomes" id="UP000199226"/>
    </source>
</evidence>
<evidence type="ECO:0000256" key="5">
    <source>
        <dbReference type="ARBA" id="ARBA00023136"/>
    </source>
</evidence>
<dbReference type="Proteomes" id="UP000199226">
    <property type="component" value="Unassembled WGS sequence"/>
</dbReference>
<dbReference type="AlphaFoldDB" id="A0A1G9UYD4"/>
<evidence type="ECO:0000259" key="7">
    <source>
        <dbReference type="Pfam" id="PF00884"/>
    </source>
</evidence>